<feature type="region of interest" description="Disordered" evidence="7">
    <location>
        <begin position="439"/>
        <end position="555"/>
    </location>
</feature>
<feature type="compositionally biased region" description="Basic and acidic residues" evidence="7">
    <location>
        <begin position="1495"/>
        <end position="1504"/>
    </location>
</feature>
<dbReference type="EMBL" id="JAJSOW010000003">
    <property type="protein sequence ID" value="KAI9195042.1"/>
    <property type="molecule type" value="Genomic_DNA"/>
</dbReference>
<dbReference type="Pfam" id="PF00628">
    <property type="entry name" value="PHD"/>
    <property type="match status" value="1"/>
</dbReference>
<dbReference type="InterPro" id="IPR013083">
    <property type="entry name" value="Znf_RING/FYVE/PHD"/>
</dbReference>
<dbReference type="PROSITE" id="PS50016">
    <property type="entry name" value="ZF_PHD_2"/>
    <property type="match status" value="1"/>
</dbReference>
<comment type="subcellular location">
    <subcellularLocation>
        <location evidence="1">Nucleus</location>
    </subcellularLocation>
</comment>
<dbReference type="PROSITE" id="PS01359">
    <property type="entry name" value="ZF_PHD_1"/>
    <property type="match status" value="1"/>
</dbReference>
<feature type="region of interest" description="Disordered" evidence="7">
    <location>
        <begin position="1249"/>
        <end position="1349"/>
    </location>
</feature>
<evidence type="ECO:0000256" key="4">
    <source>
        <dbReference type="ARBA" id="ARBA00022833"/>
    </source>
</evidence>
<feature type="compositionally biased region" description="Basic and acidic residues" evidence="7">
    <location>
        <begin position="340"/>
        <end position="358"/>
    </location>
</feature>
<dbReference type="SMART" id="SM00249">
    <property type="entry name" value="PHD"/>
    <property type="match status" value="2"/>
</dbReference>
<feature type="compositionally biased region" description="Polar residues" evidence="7">
    <location>
        <begin position="1072"/>
        <end position="1093"/>
    </location>
</feature>
<feature type="compositionally biased region" description="Basic and acidic residues" evidence="7">
    <location>
        <begin position="1311"/>
        <end position="1327"/>
    </location>
</feature>
<dbReference type="Pfam" id="PF22970">
    <property type="entry name" value="DUF7028"/>
    <property type="match status" value="1"/>
</dbReference>
<feature type="region of interest" description="Disordered" evidence="7">
    <location>
        <begin position="312"/>
        <end position="380"/>
    </location>
</feature>
<evidence type="ECO:0000256" key="5">
    <source>
        <dbReference type="ARBA" id="ARBA00023242"/>
    </source>
</evidence>
<feature type="compositionally biased region" description="Polar residues" evidence="7">
    <location>
        <begin position="1218"/>
        <end position="1237"/>
    </location>
</feature>
<dbReference type="CDD" id="cd15532">
    <property type="entry name" value="PHD2_CHD_II"/>
    <property type="match status" value="1"/>
</dbReference>
<dbReference type="PANTHER" id="PTHR46508:SF3">
    <property type="entry name" value="ACYL-COA N-ACYLTRANSFERASE WITH RING_FYVE_PHD-TYPE ZINC FINGER PROTEIN"/>
    <property type="match status" value="1"/>
</dbReference>
<dbReference type="InterPro" id="IPR019787">
    <property type="entry name" value="Znf_PHD-finger"/>
</dbReference>
<keyword evidence="4" id="KW-0862">Zinc</keyword>
<evidence type="ECO:0000256" key="2">
    <source>
        <dbReference type="ARBA" id="ARBA00022723"/>
    </source>
</evidence>
<dbReference type="GO" id="GO:0008270">
    <property type="term" value="F:zinc ion binding"/>
    <property type="evidence" value="ECO:0007669"/>
    <property type="project" value="UniProtKB-KW"/>
</dbReference>
<feature type="region of interest" description="Disordered" evidence="7">
    <location>
        <begin position="1448"/>
        <end position="1504"/>
    </location>
</feature>
<dbReference type="Pfam" id="PF23209">
    <property type="entry name" value="IDM1_C"/>
    <property type="match status" value="1"/>
</dbReference>
<feature type="domain" description="PHD-type" evidence="8">
    <location>
        <begin position="699"/>
        <end position="744"/>
    </location>
</feature>
<dbReference type="InterPro" id="IPR032308">
    <property type="entry name" value="TDBD"/>
</dbReference>
<evidence type="ECO:0000259" key="8">
    <source>
        <dbReference type="PROSITE" id="PS50016"/>
    </source>
</evidence>
<evidence type="ECO:0000256" key="1">
    <source>
        <dbReference type="ARBA" id="ARBA00004123"/>
    </source>
</evidence>
<feature type="region of interest" description="Disordered" evidence="7">
    <location>
        <begin position="1409"/>
        <end position="1432"/>
    </location>
</feature>
<keyword evidence="10" id="KW-1185">Reference proteome</keyword>
<feature type="region of interest" description="Disordered" evidence="7">
    <location>
        <begin position="1112"/>
        <end position="1237"/>
    </location>
</feature>
<feature type="compositionally biased region" description="Basic residues" evidence="7">
    <location>
        <begin position="45"/>
        <end position="55"/>
    </location>
</feature>
<keyword evidence="5" id="KW-0539">Nucleus</keyword>
<evidence type="ECO:0000313" key="9">
    <source>
        <dbReference type="EMBL" id="KAI9195042.1"/>
    </source>
</evidence>
<feature type="compositionally biased region" description="Polar residues" evidence="7">
    <location>
        <begin position="1746"/>
        <end position="1756"/>
    </location>
</feature>
<organism evidence="9 10">
    <name type="scientific">Acer negundo</name>
    <name type="common">Box elder</name>
    <dbReference type="NCBI Taxonomy" id="4023"/>
    <lineage>
        <taxon>Eukaryota</taxon>
        <taxon>Viridiplantae</taxon>
        <taxon>Streptophyta</taxon>
        <taxon>Embryophyta</taxon>
        <taxon>Tracheophyta</taxon>
        <taxon>Spermatophyta</taxon>
        <taxon>Magnoliopsida</taxon>
        <taxon>eudicotyledons</taxon>
        <taxon>Gunneridae</taxon>
        <taxon>Pentapetalae</taxon>
        <taxon>rosids</taxon>
        <taxon>malvids</taxon>
        <taxon>Sapindales</taxon>
        <taxon>Sapindaceae</taxon>
        <taxon>Hippocastanoideae</taxon>
        <taxon>Acereae</taxon>
        <taxon>Acer</taxon>
    </lineage>
</organism>
<evidence type="ECO:0000256" key="7">
    <source>
        <dbReference type="SAM" id="MobiDB-lite"/>
    </source>
</evidence>
<dbReference type="InterPro" id="IPR019786">
    <property type="entry name" value="Zinc_finger_PHD-type_CS"/>
</dbReference>
<dbReference type="Proteomes" id="UP001064489">
    <property type="component" value="Chromosome 1"/>
</dbReference>
<reference evidence="9" key="1">
    <citation type="journal article" date="2022" name="Plant J.">
        <title>Strategies of tolerance reflected in two North American maple genomes.</title>
        <authorList>
            <person name="McEvoy S.L."/>
            <person name="Sezen U.U."/>
            <person name="Trouern-Trend A."/>
            <person name="McMahon S.M."/>
            <person name="Schaberg P.G."/>
            <person name="Yang J."/>
            <person name="Wegrzyn J.L."/>
            <person name="Swenson N.G."/>
        </authorList>
    </citation>
    <scope>NUCLEOTIDE SEQUENCE</scope>
    <source>
        <strain evidence="9">91603</strain>
    </source>
</reference>
<gene>
    <name evidence="9" type="ORF">LWI28_011101</name>
</gene>
<dbReference type="Gene3D" id="3.30.40.10">
    <property type="entry name" value="Zinc/RING finger domain, C3HC4 (zinc finger)"/>
    <property type="match status" value="1"/>
</dbReference>
<dbReference type="InterPro" id="IPR054292">
    <property type="entry name" value="DUF7028"/>
</dbReference>
<feature type="region of interest" description="Disordered" evidence="7">
    <location>
        <begin position="1674"/>
        <end position="1706"/>
    </location>
</feature>
<proteinExistence type="predicted"/>
<evidence type="ECO:0000313" key="10">
    <source>
        <dbReference type="Proteomes" id="UP001064489"/>
    </source>
</evidence>
<dbReference type="InterPro" id="IPR056511">
    <property type="entry name" value="IDM1_C"/>
</dbReference>
<feature type="region of interest" description="Disordered" evidence="7">
    <location>
        <begin position="1746"/>
        <end position="1789"/>
    </location>
</feature>
<feature type="region of interest" description="Disordered" evidence="7">
    <location>
        <begin position="1014"/>
        <end position="1093"/>
    </location>
</feature>
<feature type="compositionally biased region" description="Low complexity" evidence="7">
    <location>
        <begin position="1674"/>
        <end position="1684"/>
    </location>
</feature>
<feature type="compositionally biased region" description="Basic and acidic residues" evidence="7">
    <location>
        <begin position="1126"/>
        <end position="1140"/>
    </location>
</feature>
<reference evidence="9" key="2">
    <citation type="submission" date="2023-02" db="EMBL/GenBank/DDBJ databases">
        <authorList>
            <person name="Swenson N.G."/>
            <person name="Wegrzyn J.L."/>
            <person name="Mcevoy S.L."/>
        </authorList>
    </citation>
    <scope>NUCLEOTIDE SEQUENCE</scope>
    <source>
        <strain evidence="9">91603</strain>
        <tissue evidence="9">Leaf</tissue>
    </source>
</reference>
<protein>
    <recommendedName>
        <fullName evidence="8">PHD-type domain-containing protein</fullName>
    </recommendedName>
</protein>
<sequence>MEKSRRSGDQSGVIVKNRSSSGCLIVRKKSEDASGAGSSGSRKVFQSKKEKKRPRMVMSDSGSSDELLKPPRRRVAPETLRVCNGLSVLEKGAEDECEFGRKRDRVERVRHNEDGLVGRNEDRKRNRLDVFEFDEYDGADMGMRMRQDDLEDSRVDFGRRRFLGSTPLGRTGIEREFESSSSRHVIDKRKKLYFERTGSFNQGGPNRFGMDRDSGRIPIPLLREKYLGDSDEPIRLQGKNGVLKVMVNKKKKVAEPVKKYDRMDIEENRSASRVEDNVKRNISIPPPSYLETEVLEKPGSFVRTQKNQIKLKKSLSAKKSKDEDSDSDDSDTALKLGPKRMGDIRSTKEVSSESEKTPGGKLTLSRIKEGKVKRGSGTEKQKLRERIRGMLVDSGWKIDYRPRKNRDYLDAVYINPSGTAYWSIIKAYDALLKQLNEDEDEVKPSGDDSPFAPLPDEVLSQLTRKTRKKIEKEMKRKQKDGSQSGNAREAAARKSSSTRHAEESMDSHEEKLSSFLKQGGKSSKNRINENGVVGQNSKGQSSHDHDSERQSSAFVLHGRKSRKLGRCTLLVRGSNAGPNSESDGFVPYPGKLTLLSWLIDSGTVQLSQKVQYMNRRRTKVILEGWITREGIHCGCCSKILTVLKFEIHAGSKLRQPFQNIYLDTGVSLLQCQIDAWNKLQESQRIGFHFVDIDGDDPNDDTCGICGDGGDLICCDGCPSTFHQNCLSIQMLPPGDWHCPNCICKFCGAADVDVDEGDDTTASELPTCSMCEKKYHILCMQETDPLPADSNSSVPSFCGQKCRELFEQLQKYLGVKHELESGFSWSLIHRTDEDSDISLRGLPQRAECNSKLAVALTVMDECFLPIVDRRSGINLIHNVLYNSGSNFNRLNYSGFYTAILERGDEIISAASIRFHGTQLAEMPFIGTRHIYRRQGMCRRLFSALQSALCSFKVEKLIIPAIAELMHTWTAVFGFTKLEDSLKQEMRSLNMLVFPGIDMLQKLFLEQESIKENLSASGSKQRKLKLKHDNSPELANKSDIDSSAEHDTDECADGGRGLLHANDINGEVDGADNNAKSPGVSLNETPMHSGSLNASPHVSVEGAACAVSPVGDKLPESASDGKCLSNSDKNDVASKLENKPEPDSPVADISPSSEEGDMDVVHAIDVNVAASHEDETPISGQETRILDSESGNKLLESDSEKGLPVSEGLPIADMNHDATEQGNKPESPMHSGSLNSSPRLSVEGAACAVSPLGDKLPESASDGKCFSNSDKNDVASELENKPEPDSPVADIFPSSEEGDMDVVHVIDVNVAASHEDETPISGEETRIPDSESGNKLLESDSDKKGLPIADMSLVATEQGNKPESPMHNGSLNASPRVSVEGEACAVSLLGDKLPESASDGKCLSNSDTNDVAFELENKPESDSPVADISPSSEEGDMDVVHAIDVNVAAPHEAGTPISGEETRIPYSESGNKLLESDSDKKGLPIADMSNDAAEQGNKPESDSLIKDNDKFTTECDVDDAYVVNANVAAPQEVNVAFSVVKICSDSRSGNQLAESAYDKNCLSVMHSSNDAIEMENKLVSGSPVEDNTGSSEGDMDVSAAACCKVEIPVDGTICSGSKSGDKFVEIQNRPVLDSVEGGTQSQREGDTGDAYAIDDNIAASHELKIPVSVAGSIISNSQSRDSASADSDSEKEHKPPLDSAVEDNTHPKPVLSSVQIIAENNTEVINENPVSSCVQIIMDSDNQTSCEKGQEFSVTSEAGSEATHCEESCPQPGSDSIQGDTVEGKSGSSSI</sequence>
<feature type="region of interest" description="Disordered" evidence="7">
    <location>
        <begin position="1"/>
        <end position="76"/>
    </location>
</feature>
<dbReference type="Pfam" id="PF16135">
    <property type="entry name" value="TDBD"/>
    <property type="match status" value="1"/>
</dbReference>
<name>A0AAD5P1P1_ACENE</name>
<dbReference type="InterPro" id="IPR001965">
    <property type="entry name" value="Znf_PHD"/>
</dbReference>
<feature type="compositionally biased region" description="Basic and acidic residues" evidence="7">
    <location>
        <begin position="1268"/>
        <end position="1282"/>
    </location>
</feature>
<comment type="caution">
    <text evidence="9">The sequence shown here is derived from an EMBL/GenBank/DDBJ whole genome shotgun (WGS) entry which is preliminary data.</text>
</comment>
<accession>A0AAD5P1P1</accession>
<evidence type="ECO:0000256" key="6">
    <source>
        <dbReference type="PROSITE-ProRule" id="PRU00146"/>
    </source>
</evidence>
<feature type="compositionally biased region" description="Basic and acidic residues" evidence="7">
    <location>
        <begin position="1025"/>
        <end position="1044"/>
    </location>
</feature>
<dbReference type="GO" id="GO:0005634">
    <property type="term" value="C:nucleus"/>
    <property type="evidence" value="ECO:0007669"/>
    <property type="project" value="UniProtKB-SubCell"/>
</dbReference>
<evidence type="ECO:0000256" key="3">
    <source>
        <dbReference type="ARBA" id="ARBA00022771"/>
    </source>
</evidence>
<keyword evidence="2" id="KW-0479">Metal-binding</keyword>
<dbReference type="InterPro" id="IPR011011">
    <property type="entry name" value="Znf_FYVE_PHD"/>
</dbReference>
<dbReference type="SUPFAM" id="SSF57903">
    <property type="entry name" value="FYVE/PHD zinc finger"/>
    <property type="match status" value="1"/>
</dbReference>
<keyword evidence="3 6" id="KW-0863">Zinc-finger</keyword>
<feature type="compositionally biased region" description="Basic and acidic residues" evidence="7">
    <location>
        <begin position="499"/>
        <end position="512"/>
    </location>
</feature>
<dbReference type="PANTHER" id="PTHR46508">
    <property type="entry name" value="PHD FINGER FAMILY PROTEIN"/>
    <property type="match status" value="1"/>
</dbReference>
<feature type="compositionally biased region" description="Basic and acidic residues" evidence="7">
    <location>
        <begin position="366"/>
        <end position="380"/>
    </location>
</feature>
<feature type="region of interest" description="Disordered" evidence="7">
    <location>
        <begin position="1627"/>
        <end position="1646"/>
    </location>
</feature>